<evidence type="ECO:0000313" key="4">
    <source>
        <dbReference type="EMBL" id="KAG5459408.1"/>
    </source>
</evidence>
<organism evidence="4 5">
    <name type="scientific">Olpidium bornovanus</name>
    <dbReference type="NCBI Taxonomy" id="278681"/>
    <lineage>
        <taxon>Eukaryota</taxon>
        <taxon>Fungi</taxon>
        <taxon>Fungi incertae sedis</taxon>
        <taxon>Olpidiomycota</taxon>
        <taxon>Olpidiomycotina</taxon>
        <taxon>Olpidiomycetes</taxon>
        <taxon>Olpidiales</taxon>
        <taxon>Olpidiaceae</taxon>
        <taxon>Olpidium</taxon>
    </lineage>
</organism>
<dbReference type="EMBL" id="JAEFCI010006880">
    <property type="protein sequence ID" value="KAG5459408.1"/>
    <property type="molecule type" value="Genomic_DNA"/>
</dbReference>
<reference evidence="4 5" key="1">
    <citation type="journal article" name="Sci. Rep.">
        <title>Genome-scale phylogenetic analyses confirm Olpidium as the closest living zoosporic fungus to the non-flagellated, terrestrial fungi.</title>
        <authorList>
            <person name="Chang Y."/>
            <person name="Rochon D."/>
            <person name="Sekimoto S."/>
            <person name="Wang Y."/>
            <person name="Chovatia M."/>
            <person name="Sandor L."/>
            <person name="Salamov A."/>
            <person name="Grigoriev I.V."/>
            <person name="Stajich J.E."/>
            <person name="Spatafora J.W."/>
        </authorList>
    </citation>
    <scope>NUCLEOTIDE SEQUENCE [LARGE SCALE GENOMIC DNA]</scope>
    <source>
        <strain evidence="4">S191</strain>
    </source>
</reference>
<protein>
    <recommendedName>
        <fullName evidence="6">Ribosomal protein S16</fullName>
    </recommendedName>
</protein>
<dbReference type="PANTHER" id="PTHR12919:SF20">
    <property type="entry name" value="SMALL RIBOSOMAL SUBUNIT PROTEIN BS16M"/>
    <property type="match status" value="1"/>
</dbReference>
<keyword evidence="3" id="KW-0687">Ribonucleoprotein</keyword>
<sequence length="272" mass="31407">MYWLPKTPPHVLKATQAAAEAKQYFRRGKVELRFRLQRMGWKSRPFYRFVVMENKKRRGGKYVESLGTFDPLPDPAGTKYVELAVDRVKYWIARGVKHTGRCRRLLEIVRSCASNSFFLGGGGGRKREVKREDGRSPVSATGVLERREAHAFCVPRLPRIQRQTRPFFPRFPPLPFRPHPAPSSQAGIYPALPRTVRYGAEQAAQIRFAEDAANKARWREQAAAGKLEWPTEEVRKRHAIVAEEMQRLERSWTALEAKLRAEGLPVRRVEFE</sequence>
<accession>A0A8H7ZUR4</accession>
<keyword evidence="5" id="KW-1185">Reference proteome</keyword>
<evidence type="ECO:0000256" key="1">
    <source>
        <dbReference type="ARBA" id="ARBA00006668"/>
    </source>
</evidence>
<dbReference type="GO" id="GO:0006412">
    <property type="term" value="P:translation"/>
    <property type="evidence" value="ECO:0007669"/>
    <property type="project" value="InterPro"/>
</dbReference>
<dbReference type="GO" id="GO:0005737">
    <property type="term" value="C:cytoplasm"/>
    <property type="evidence" value="ECO:0007669"/>
    <property type="project" value="UniProtKB-ARBA"/>
</dbReference>
<dbReference type="GO" id="GO:0003735">
    <property type="term" value="F:structural constituent of ribosome"/>
    <property type="evidence" value="ECO:0007669"/>
    <property type="project" value="InterPro"/>
</dbReference>
<evidence type="ECO:0000313" key="5">
    <source>
        <dbReference type="Proteomes" id="UP000673691"/>
    </source>
</evidence>
<dbReference type="OrthoDB" id="407221at2759"/>
<dbReference type="InterPro" id="IPR023803">
    <property type="entry name" value="Ribosomal_bS16_dom_sf"/>
</dbReference>
<evidence type="ECO:0000256" key="3">
    <source>
        <dbReference type="ARBA" id="ARBA00023274"/>
    </source>
</evidence>
<dbReference type="Proteomes" id="UP000673691">
    <property type="component" value="Unassembled WGS sequence"/>
</dbReference>
<dbReference type="NCBIfam" id="TIGR00002">
    <property type="entry name" value="S16"/>
    <property type="match status" value="1"/>
</dbReference>
<dbReference type="GO" id="GO:0015935">
    <property type="term" value="C:small ribosomal subunit"/>
    <property type="evidence" value="ECO:0007669"/>
    <property type="project" value="TreeGrafter"/>
</dbReference>
<gene>
    <name evidence="4" type="ORF">BJ554DRAFT_189</name>
</gene>
<evidence type="ECO:0008006" key="6">
    <source>
        <dbReference type="Google" id="ProtNLM"/>
    </source>
</evidence>
<dbReference type="PANTHER" id="PTHR12919">
    <property type="entry name" value="30S RIBOSOMAL PROTEIN S16"/>
    <property type="match status" value="1"/>
</dbReference>
<evidence type="ECO:0000256" key="2">
    <source>
        <dbReference type="ARBA" id="ARBA00022980"/>
    </source>
</evidence>
<dbReference type="Pfam" id="PF00886">
    <property type="entry name" value="Ribosomal_S16"/>
    <property type="match status" value="1"/>
</dbReference>
<comment type="similarity">
    <text evidence="1">Belongs to the bacterial ribosomal protein bS16 family.</text>
</comment>
<dbReference type="Gene3D" id="3.30.1320.10">
    <property type="match status" value="1"/>
</dbReference>
<name>A0A8H7ZUR4_9FUNG</name>
<proteinExistence type="inferred from homology"/>
<comment type="caution">
    <text evidence="4">The sequence shown here is derived from an EMBL/GenBank/DDBJ whole genome shotgun (WGS) entry which is preliminary data.</text>
</comment>
<dbReference type="AlphaFoldDB" id="A0A8H7ZUR4"/>
<dbReference type="HAMAP" id="MF_00385">
    <property type="entry name" value="Ribosomal_bS16"/>
    <property type="match status" value="1"/>
</dbReference>
<dbReference type="SUPFAM" id="SSF54565">
    <property type="entry name" value="Ribosomal protein S16"/>
    <property type="match status" value="1"/>
</dbReference>
<keyword evidence="2" id="KW-0689">Ribosomal protein</keyword>
<dbReference type="InterPro" id="IPR000307">
    <property type="entry name" value="Ribosomal_bS16"/>
</dbReference>